<name>A0AA86T1Z8_9BACT</name>
<sequence length="94" mass="10550">MVRIHADERLQTINRVISVRDRSGSTFHSLSGCTEPGAERRPVRARVVLGMVHQMGNSRRIKERSQPYQRHDETERGRAASQAARPGGGHYEGS</sequence>
<dbReference type="AlphaFoldDB" id="A0AA86T1Z8"/>
<evidence type="ECO:0000256" key="1">
    <source>
        <dbReference type="SAM" id="MobiDB-lite"/>
    </source>
</evidence>
<dbReference type="PROSITE" id="PS51257">
    <property type="entry name" value="PROKAR_LIPOPROTEIN"/>
    <property type="match status" value="1"/>
</dbReference>
<accession>A0AA86T1Z8</accession>
<evidence type="ECO:0000313" key="2">
    <source>
        <dbReference type="EMBL" id="CAI4030499.1"/>
    </source>
</evidence>
<gene>
    <name evidence="2" type="ORF">DNFV4_00927</name>
</gene>
<proteinExistence type="predicted"/>
<dbReference type="EMBL" id="OX365700">
    <property type="protein sequence ID" value="CAI4030499.1"/>
    <property type="molecule type" value="Genomic_DNA"/>
</dbReference>
<feature type="region of interest" description="Disordered" evidence="1">
    <location>
        <begin position="56"/>
        <end position="94"/>
    </location>
</feature>
<dbReference type="Proteomes" id="UP001179121">
    <property type="component" value="Chromosome"/>
</dbReference>
<evidence type="ECO:0000313" key="3">
    <source>
        <dbReference type="Proteomes" id="UP001179121"/>
    </source>
</evidence>
<organism evidence="2 3">
    <name type="scientific">Nitrospira tepida</name>
    <dbReference type="NCBI Taxonomy" id="2973512"/>
    <lineage>
        <taxon>Bacteria</taxon>
        <taxon>Pseudomonadati</taxon>
        <taxon>Nitrospirota</taxon>
        <taxon>Nitrospiria</taxon>
        <taxon>Nitrospirales</taxon>
        <taxon>Nitrospiraceae</taxon>
        <taxon>Nitrospira</taxon>
    </lineage>
</organism>
<keyword evidence="3" id="KW-1185">Reference proteome</keyword>
<feature type="compositionally biased region" description="Basic and acidic residues" evidence="1">
    <location>
        <begin position="63"/>
        <end position="78"/>
    </location>
</feature>
<dbReference type="KEGG" id="nti:DNFV4_00927"/>
<reference evidence="2" key="1">
    <citation type="submission" date="2022-10" db="EMBL/GenBank/DDBJ databases">
        <authorList>
            <person name="Koch H."/>
        </authorList>
    </citation>
    <scope>NUCLEOTIDE SEQUENCE</scope>
    <source>
        <strain evidence="2">DNF</strain>
    </source>
</reference>
<protein>
    <submittedName>
        <fullName evidence="2">Uncharacterized protein</fullName>
    </submittedName>
</protein>